<reference evidence="2" key="1">
    <citation type="journal article" date="2024" name="Syst. Appl. Microbiol.">
        <title>First single-strain enrichments of Electrothrix cable bacteria, description of E. aestuarii sp. nov. and E. rattekaaiensis sp. nov., and proposal of a cable bacteria taxonomy following the rules of the SeqCode.</title>
        <authorList>
            <person name="Plum-Jensen L.E."/>
            <person name="Schramm A."/>
            <person name="Marshall I.P.G."/>
        </authorList>
    </citation>
    <scope>NUCLEOTIDE SEQUENCE</scope>
    <source>
        <strain evidence="2">Rat1</strain>
    </source>
</reference>
<evidence type="ECO:0000259" key="1">
    <source>
        <dbReference type="PROSITE" id="PS50910"/>
    </source>
</evidence>
<name>A0AAU8LVV3_9BACT</name>
<gene>
    <name evidence="2" type="ORF">Q3M24_01230</name>
</gene>
<feature type="domain" description="HEPN" evidence="1">
    <location>
        <begin position="9"/>
        <end position="119"/>
    </location>
</feature>
<dbReference type="KEGG" id="eaj:Q3M24_01230"/>
<dbReference type="Gene3D" id="1.20.120.330">
    <property type="entry name" value="Nucleotidyltransferases domain 2"/>
    <property type="match status" value="1"/>
</dbReference>
<proteinExistence type="predicted"/>
<protein>
    <submittedName>
        <fullName evidence="2">HEPN domain-containing protein</fullName>
    </submittedName>
</protein>
<dbReference type="EMBL" id="CP159373">
    <property type="protein sequence ID" value="XCN73403.1"/>
    <property type="molecule type" value="Genomic_DNA"/>
</dbReference>
<dbReference type="PROSITE" id="PS50910">
    <property type="entry name" value="HEPN"/>
    <property type="match status" value="1"/>
</dbReference>
<reference evidence="2" key="2">
    <citation type="submission" date="2024-06" db="EMBL/GenBank/DDBJ databases">
        <authorList>
            <person name="Plum-Jensen L.E."/>
            <person name="Schramm A."/>
            <person name="Marshall I.P.G."/>
        </authorList>
    </citation>
    <scope>NUCLEOTIDE SEQUENCE</scope>
    <source>
        <strain evidence="2">Rat1</strain>
    </source>
</reference>
<dbReference type="AlphaFoldDB" id="A0AAU8LVV3"/>
<evidence type="ECO:0000313" key="2">
    <source>
        <dbReference type="EMBL" id="XCN73403.1"/>
    </source>
</evidence>
<sequence length="128" mass="14492">MRDETRKWFQYAEENLASARLLLQSDLFNPCLQNVQQAVEKALKAILVEKAIKLQKTHDILTIKYLLHEHGLDIDLSDDDCDFLNSIYLPSKYPVGSVLADYEPDETICREAISIAERALLSAGKLIG</sequence>
<accession>A0AAU8LVV3</accession>
<organism evidence="2">
    <name type="scientific">Candidatus Electrothrix aestuarii</name>
    <dbReference type="NCBI Taxonomy" id="3062594"/>
    <lineage>
        <taxon>Bacteria</taxon>
        <taxon>Pseudomonadati</taxon>
        <taxon>Thermodesulfobacteriota</taxon>
        <taxon>Desulfobulbia</taxon>
        <taxon>Desulfobulbales</taxon>
        <taxon>Desulfobulbaceae</taxon>
        <taxon>Candidatus Electrothrix</taxon>
    </lineage>
</organism>
<dbReference type="Pfam" id="PF05168">
    <property type="entry name" value="HEPN"/>
    <property type="match status" value="1"/>
</dbReference>
<dbReference type="SMART" id="SM00748">
    <property type="entry name" value="HEPN"/>
    <property type="match status" value="1"/>
</dbReference>
<dbReference type="SUPFAM" id="SSF81593">
    <property type="entry name" value="Nucleotidyltransferase substrate binding subunit/domain"/>
    <property type="match status" value="1"/>
</dbReference>
<dbReference type="InterPro" id="IPR007842">
    <property type="entry name" value="HEPN_dom"/>
</dbReference>